<proteinExistence type="inferred from homology"/>
<dbReference type="Pfam" id="PF00005">
    <property type="entry name" value="ABC_tran"/>
    <property type="match status" value="2"/>
</dbReference>
<sequence length="690" mass="73725">MPEPVPPALEAAEPILEVEGLSVSFRARGREVPAVASFSCSVRPGEVVGLVGESGCGKSTVASAILRDLGPAGRVVGGTVRFRGRDLATLSPAELRRLRGGGIAMIPQEPTAALNPALTVGRQLMEVPMLHGGASGAEAWARALEMARDVRLPDPERVLRSYPHQLSGGQRQRIVIAMALMARPALLILDEPTSALDVTVAAAVVQLLRELGRRQGTAMLFISHDLGLVLETCDRVCVMYAGEAVETGPTAEVFARTRHPYTRALLRSLPRIGPEADSLLVNGLDGVPPPPGERPRGCGFAPRCAHVAPGRCDGGAVPMLRVGPGPHAARCLRHGEIDWDAPPPRAGRRVPVKPGPVVLRVEGLSKSYAVAGRRVVRANESVSFEVREGETLAVVGESGCGKSTLARVLIGLETASAGRVTLLGQEVQDRPVRARDPRTVAAVQMVFQDPTDTLNPSRTVGRQILRALEAFRVGRSRAERRGRMLGLLDRVELPRALAERLPRQLSGGQRQRVGIARALAGGARIVLADEPVSALDVSVQAAVLRLLLEIQGSERTTLLLISHDLSVVRALSDRVLVMYLGHVVEIGTADQVFAPPYHPYTEALLAAVPVADPRVRKRRVILDGDVPSALDPPSGCPFRTRCRWKDAVPGDLCAREIPPLRALAPGHRVRCHLPDEALAGMEPVFEAVPG</sequence>
<dbReference type="InterPro" id="IPR027417">
    <property type="entry name" value="P-loop_NTPase"/>
</dbReference>
<dbReference type="NCBIfam" id="TIGR01727">
    <property type="entry name" value="oligo_HPY"/>
    <property type="match status" value="2"/>
</dbReference>
<dbReference type="Pfam" id="PF08352">
    <property type="entry name" value="oligo_HPY"/>
    <property type="match status" value="2"/>
</dbReference>
<evidence type="ECO:0000256" key="6">
    <source>
        <dbReference type="ARBA" id="ARBA00022840"/>
    </source>
</evidence>
<dbReference type="NCBIfam" id="NF008453">
    <property type="entry name" value="PRK11308.1"/>
    <property type="match status" value="2"/>
</dbReference>
<keyword evidence="3" id="KW-0813">Transport</keyword>
<evidence type="ECO:0000256" key="3">
    <source>
        <dbReference type="ARBA" id="ARBA00022448"/>
    </source>
</evidence>
<accession>A0ABW0S8M1</accession>
<evidence type="ECO:0000313" key="10">
    <source>
        <dbReference type="Proteomes" id="UP001596056"/>
    </source>
</evidence>
<evidence type="ECO:0000256" key="2">
    <source>
        <dbReference type="ARBA" id="ARBA00005417"/>
    </source>
</evidence>
<dbReference type="SMART" id="SM00382">
    <property type="entry name" value="AAA"/>
    <property type="match status" value="2"/>
</dbReference>
<evidence type="ECO:0000256" key="7">
    <source>
        <dbReference type="ARBA" id="ARBA00023136"/>
    </source>
</evidence>
<dbReference type="InterPro" id="IPR013563">
    <property type="entry name" value="Oligopep_ABC_C"/>
</dbReference>
<dbReference type="InterPro" id="IPR003593">
    <property type="entry name" value="AAA+_ATPase"/>
</dbReference>
<dbReference type="InterPro" id="IPR017871">
    <property type="entry name" value="ABC_transporter-like_CS"/>
</dbReference>
<feature type="domain" description="ABC transporter" evidence="8">
    <location>
        <begin position="359"/>
        <end position="605"/>
    </location>
</feature>
<keyword evidence="6 9" id="KW-0067">ATP-binding</keyword>
<dbReference type="CDD" id="cd03257">
    <property type="entry name" value="ABC_NikE_OppD_transporters"/>
    <property type="match status" value="2"/>
</dbReference>
<feature type="domain" description="ABC transporter" evidence="8">
    <location>
        <begin position="16"/>
        <end position="266"/>
    </location>
</feature>
<dbReference type="EMBL" id="JBHSNA010000001">
    <property type="protein sequence ID" value="MFC5565191.1"/>
    <property type="molecule type" value="Genomic_DNA"/>
</dbReference>
<organism evidence="9 10">
    <name type="scientific">Rubellimicrobium aerolatum</name>
    <dbReference type="NCBI Taxonomy" id="490979"/>
    <lineage>
        <taxon>Bacteria</taxon>
        <taxon>Pseudomonadati</taxon>
        <taxon>Pseudomonadota</taxon>
        <taxon>Alphaproteobacteria</taxon>
        <taxon>Rhodobacterales</taxon>
        <taxon>Roseobacteraceae</taxon>
        <taxon>Rubellimicrobium</taxon>
    </lineage>
</organism>
<protein>
    <submittedName>
        <fullName evidence="9">Dipeptide ABC transporter ATP-binding protein</fullName>
    </submittedName>
</protein>
<evidence type="ECO:0000256" key="4">
    <source>
        <dbReference type="ARBA" id="ARBA00022475"/>
    </source>
</evidence>
<keyword evidence="7" id="KW-0472">Membrane</keyword>
<dbReference type="PANTHER" id="PTHR43297:SF2">
    <property type="entry name" value="DIPEPTIDE TRANSPORT ATP-BINDING PROTEIN DPPD"/>
    <property type="match status" value="1"/>
</dbReference>
<gene>
    <name evidence="9" type="ORF">ACFPOC_01990</name>
</gene>
<dbReference type="PANTHER" id="PTHR43297">
    <property type="entry name" value="OLIGOPEPTIDE TRANSPORT ATP-BINDING PROTEIN APPD"/>
    <property type="match status" value="1"/>
</dbReference>
<evidence type="ECO:0000313" key="9">
    <source>
        <dbReference type="EMBL" id="MFC5565191.1"/>
    </source>
</evidence>
<comment type="caution">
    <text evidence="9">The sequence shown here is derived from an EMBL/GenBank/DDBJ whole genome shotgun (WGS) entry which is preliminary data.</text>
</comment>
<dbReference type="NCBIfam" id="NF007739">
    <property type="entry name" value="PRK10419.1"/>
    <property type="match status" value="2"/>
</dbReference>
<evidence type="ECO:0000259" key="8">
    <source>
        <dbReference type="PROSITE" id="PS50893"/>
    </source>
</evidence>
<evidence type="ECO:0000256" key="5">
    <source>
        <dbReference type="ARBA" id="ARBA00022741"/>
    </source>
</evidence>
<keyword evidence="4" id="KW-1003">Cell membrane</keyword>
<keyword evidence="5" id="KW-0547">Nucleotide-binding</keyword>
<dbReference type="PROSITE" id="PS00211">
    <property type="entry name" value="ABC_TRANSPORTER_1"/>
    <property type="match status" value="2"/>
</dbReference>
<dbReference type="Gene3D" id="3.40.50.300">
    <property type="entry name" value="P-loop containing nucleotide triphosphate hydrolases"/>
    <property type="match status" value="2"/>
</dbReference>
<comment type="similarity">
    <text evidence="2">Belongs to the ABC transporter superfamily.</text>
</comment>
<dbReference type="RefSeq" id="WP_209836710.1">
    <property type="nucleotide sequence ID" value="NZ_JAGGJP010000001.1"/>
</dbReference>
<keyword evidence="10" id="KW-1185">Reference proteome</keyword>
<comment type="subcellular location">
    <subcellularLocation>
        <location evidence="1">Cell inner membrane</location>
        <topology evidence="1">Peripheral membrane protein</topology>
    </subcellularLocation>
</comment>
<evidence type="ECO:0000256" key="1">
    <source>
        <dbReference type="ARBA" id="ARBA00004417"/>
    </source>
</evidence>
<reference evidence="10" key="1">
    <citation type="journal article" date="2019" name="Int. J. Syst. Evol. Microbiol.">
        <title>The Global Catalogue of Microorganisms (GCM) 10K type strain sequencing project: providing services to taxonomists for standard genome sequencing and annotation.</title>
        <authorList>
            <consortium name="The Broad Institute Genomics Platform"/>
            <consortium name="The Broad Institute Genome Sequencing Center for Infectious Disease"/>
            <person name="Wu L."/>
            <person name="Ma J."/>
        </authorList>
    </citation>
    <scope>NUCLEOTIDE SEQUENCE [LARGE SCALE GENOMIC DNA]</scope>
    <source>
        <strain evidence="10">KACC 11588</strain>
    </source>
</reference>
<dbReference type="InterPro" id="IPR050388">
    <property type="entry name" value="ABC_Ni/Peptide_Import"/>
</dbReference>
<dbReference type="GO" id="GO:0005524">
    <property type="term" value="F:ATP binding"/>
    <property type="evidence" value="ECO:0007669"/>
    <property type="project" value="UniProtKB-KW"/>
</dbReference>
<dbReference type="SUPFAM" id="SSF52540">
    <property type="entry name" value="P-loop containing nucleoside triphosphate hydrolases"/>
    <property type="match status" value="2"/>
</dbReference>
<dbReference type="PROSITE" id="PS50893">
    <property type="entry name" value="ABC_TRANSPORTER_2"/>
    <property type="match status" value="2"/>
</dbReference>
<name>A0ABW0S8M1_9RHOB</name>
<dbReference type="InterPro" id="IPR003439">
    <property type="entry name" value="ABC_transporter-like_ATP-bd"/>
</dbReference>
<dbReference type="Proteomes" id="UP001596056">
    <property type="component" value="Unassembled WGS sequence"/>
</dbReference>